<dbReference type="RefSeq" id="WP_377407980.1">
    <property type="nucleotide sequence ID" value="NZ_JBHSCY010000001.1"/>
</dbReference>
<dbReference type="Gene3D" id="2.160.20.120">
    <property type="match status" value="1"/>
</dbReference>
<dbReference type="InterPro" id="IPR021255">
    <property type="entry name" value="DUF2807"/>
</dbReference>
<accession>A0ABV8R6J8</accession>
<feature type="domain" description="Putative auto-transporter adhesin head GIN" evidence="1">
    <location>
        <begin position="36"/>
        <end position="192"/>
    </location>
</feature>
<evidence type="ECO:0000259" key="1">
    <source>
        <dbReference type="Pfam" id="PF10988"/>
    </source>
</evidence>
<organism evidence="2 3">
    <name type="scientific">Polaribacter marinivivus</name>
    <dbReference type="NCBI Taxonomy" id="1524260"/>
    <lineage>
        <taxon>Bacteria</taxon>
        <taxon>Pseudomonadati</taxon>
        <taxon>Bacteroidota</taxon>
        <taxon>Flavobacteriia</taxon>
        <taxon>Flavobacteriales</taxon>
        <taxon>Flavobacteriaceae</taxon>
    </lineage>
</organism>
<keyword evidence="3" id="KW-1185">Reference proteome</keyword>
<dbReference type="EMBL" id="JBHSCY010000001">
    <property type="protein sequence ID" value="MFC4267851.1"/>
    <property type="molecule type" value="Genomic_DNA"/>
</dbReference>
<comment type="caution">
    <text evidence="2">The sequence shown here is derived from an EMBL/GenBank/DDBJ whole genome shotgun (WGS) entry which is preliminary data.</text>
</comment>
<reference evidence="3" key="1">
    <citation type="journal article" date="2019" name="Int. J. Syst. Evol. Microbiol.">
        <title>The Global Catalogue of Microorganisms (GCM) 10K type strain sequencing project: providing services to taxonomists for standard genome sequencing and annotation.</title>
        <authorList>
            <consortium name="The Broad Institute Genomics Platform"/>
            <consortium name="The Broad Institute Genome Sequencing Center for Infectious Disease"/>
            <person name="Wu L."/>
            <person name="Ma J."/>
        </authorList>
    </citation>
    <scope>NUCLEOTIDE SEQUENCE [LARGE SCALE GENOMIC DNA]</scope>
    <source>
        <strain evidence="3">CECT 8655</strain>
    </source>
</reference>
<dbReference type="Pfam" id="PF10988">
    <property type="entry name" value="DUF2807"/>
    <property type="match status" value="1"/>
</dbReference>
<name>A0ABV8R6J8_9FLAO</name>
<dbReference type="Proteomes" id="UP001595826">
    <property type="component" value="Unassembled WGS sequence"/>
</dbReference>
<protein>
    <submittedName>
        <fullName evidence="2">GIN domain-containing protein</fullName>
    </submittedName>
</protein>
<evidence type="ECO:0000313" key="3">
    <source>
        <dbReference type="Proteomes" id="UP001595826"/>
    </source>
</evidence>
<gene>
    <name evidence="2" type="ORF">ACFOWD_02940</name>
</gene>
<proteinExistence type="predicted"/>
<sequence length="292" mass="32756">MKKIIIIVLLITTSINAQVKGNKKIETRTFSIENVEEIKINLYAKITIDYAAKELMTITTDSNLFDKIDTEVLEGKLHLDQLKWIQASQKINIKIGAPNLRRVETGTHETLQIINIDSDYLNVMAPIGNVIVSGKVAQFNIGLENGEIDASKLKAENVRANIWGYGKAKVFAENEINSIIKNDGRLILVNTPKSLKGDIKKAIAKTKKVENTKVSWIRFKIKNNSSNRNHFVVVGPKSDGSKFGYGFPMMPFSTRKENWSVGTKVYKVNKLGLRKLLVKIKPEDAGKTVKLF</sequence>
<evidence type="ECO:0000313" key="2">
    <source>
        <dbReference type="EMBL" id="MFC4267851.1"/>
    </source>
</evidence>